<organism evidence="1 2">
    <name type="scientific">Enterobacter phage vB_EhoM-IME523</name>
    <dbReference type="NCBI Taxonomy" id="2596709"/>
    <lineage>
        <taxon>Viruses</taxon>
        <taxon>Duplodnaviria</taxon>
        <taxon>Heunggongvirae</taxon>
        <taxon>Uroviricota</taxon>
        <taxon>Caudoviricetes</taxon>
        <taxon>Pantevenvirales</taxon>
        <taxon>Straboviridae</taxon>
        <taxon>Tevenvirinae</taxon>
        <taxon>Kanagawavirus</taxon>
        <taxon>Kanagawavirus eclm</taxon>
    </lineage>
</organism>
<proteinExistence type="predicted"/>
<evidence type="ECO:0000313" key="1">
    <source>
        <dbReference type="EMBL" id="QEA10627.1"/>
    </source>
</evidence>
<dbReference type="Proteomes" id="UP000516307">
    <property type="component" value="Segment"/>
</dbReference>
<reference evidence="1 2" key="1">
    <citation type="submission" date="2019-06" db="EMBL/GenBank/DDBJ databases">
        <authorList>
            <person name="Lin W."/>
            <person name="Gao M."/>
            <person name="Li D."/>
        </authorList>
    </citation>
    <scope>NUCLEOTIDE SEQUENCE [LARGE SCALE GENOMIC DNA]</scope>
</reference>
<keyword evidence="2" id="KW-1185">Reference proteome</keyword>
<dbReference type="EMBL" id="MN087708">
    <property type="protein sequence ID" value="QEA10627.1"/>
    <property type="molecule type" value="Genomic_DNA"/>
</dbReference>
<dbReference type="GeneID" id="77925981"/>
<dbReference type="RefSeq" id="YP_010650399.1">
    <property type="nucleotide sequence ID" value="NC_070777.1"/>
</dbReference>
<evidence type="ECO:0000313" key="2">
    <source>
        <dbReference type="Proteomes" id="UP000516307"/>
    </source>
</evidence>
<dbReference type="KEGG" id="vg:77925981"/>
<sequence length="70" mass="8049">MKYRLGHAIIEWASGGYSEALIYQGANGDLRIQCANWLGSAPLAEYESQFENVMQDHDDMYMFLLEKEND</sequence>
<protein>
    <submittedName>
        <fullName evidence="1">Uncharacterized protein</fullName>
    </submittedName>
</protein>
<accession>A0A7G3KB42</accession>
<name>A0A7G3KB42_9CAUD</name>